<dbReference type="AlphaFoldDB" id="A0A455SEW0"/>
<sequence length="83" mass="9199">MGTRGETSMSVADYLRLDRASEGVRYEYLDGRVYALTGGTIAHARIASILRNCWIRIYKGAPVGSIPQMCGCNWLRPGMCIPM</sequence>
<dbReference type="EMBL" id="AP019376">
    <property type="protein sequence ID" value="BBH86286.1"/>
    <property type="molecule type" value="Genomic_DNA"/>
</dbReference>
<dbReference type="Gene3D" id="3.90.1570.10">
    <property type="entry name" value="tt1808, chain A"/>
    <property type="match status" value="1"/>
</dbReference>
<accession>A0A455SEW0</accession>
<gene>
    <name evidence="1" type="ORF">KTC_10370</name>
</gene>
<proteinExistence type="predicted"/>
<evidence type="ECO:0000313" key="1">
    <source>
        <dbReference type="EMBL" id="BBH86286.1"/>
    </source>
</evidence>
<organism evidence="1">
    <name type="scientific">Thermosporothrix sp. COM3</name>
    <dbReference type="NCBI Taxonomy" id="2490863"/>
    <lineage>
        <taxon>Bacteria</taxon>
        <taxon>Bacillati</taxon>
        <taxon>Chloroflexota</taxon>
        <taxon>Ktedonobacteria</taxon>
        <taxon>Ktedonobacterales</taxon>
        <taxon>Thermosporotrichaceae</taxon>
        <taxon>Thermosporothrix</taxon>
    </lineage>
</organism>
<reference evidence="1" key="1">
    <citation type="submission" date="2018-12" db="EMBL/GenBank/DDBJ databases">
        <title>Novel natural products biosynthetic potential of the class Ktedonobacteria.</title>
        <authorList>
            <person name="Zheng Y."/>
            <person name="Saitou A."/>
            <person name="Wang C.M."/>
            <person name="Toyoda A."/>
            <person name="Minakuchi Y."/>
            <person name="Sekiguchi Y."/>
            <person name="Ueda K."/>
            <person name="Takano H."/>
            <person name="Sakai Y."/>
            <person name="Yokota A."/>
            <person name="Yabe S."/>
        </authorList>
    </citation>
    <scope>NUCLEOTIDE SEQUENCE</scope>
    <source>
        <strain evidence="1">COM3</strain>
    </source>
</reference>
<protein>
    <recommendedName>
        <fullName evidence="2">Restriction endonuclease domain-containing protein</fullName>
    </recommendedName>
</protein>
<evidence type="ECO:0008006" key="2">
    <source>
        <dbReference type="Google" id="ProtNLM"/>
    </source>
</evidence>
<name>A0A455SEW0_9CHLR</name>
<dbReference type="InterPro" id="IPR012296">
    <property type="entry name" value="Nuclease_put_TT1808"/>
</dbReference>